<evidence type="ECO:0000313" key="3">
    <source>
        <dbReference type="Proteomes" id="UP000694549"/>
    </source>
</evidence>
<organism evidence="2 3">
    <name type="scientific">Anas zonorhyncha</name>
    <name type="common">Eastern spot-billed duck</name>
    <dbReference type="NCBI Taxonomy" id="75864"/>
    <lineage>
        <taxon>Eukaryota</taxon>
        <taxon>Metazoa</taxon>
        <taxon>Chordata</taxon>
        <taxon>Craniata</taxon>
        <taxon>Vertebrata</taxon>
        <taxon>Euteleostomi</taxon>
        <taxon>Archelosauria</taxon>
        <taxon>Archosauria</taxon>
        <taxon>Dinosauria</taxon>
        <taxon>Saurischia</taxon>
        <taxon>Theropoda</taxon>
        <taxon>Coelurosauria</taxon>
        <taxon>Aves</taxon>
        <taxon>Neognathae</taxon>
        <taxon>Galloanserae</taxon>
        <taxon>Anseriformes</taxon>
        <taxon>Anatidae</taxon>
        <taxon>Anatinae</taxon>
        <taxon>Anas</taxon>
    </lineage>
</organism>
<protein>
    <submittedName>
        <fullName evidence="2">Uncharacterized protein</fullName>
    </submittedName>
</protein>
<dbReference type="Ensembl" id="ENSAZOT00000029214.1">
    <property type="protein sequence ID" value="ENSAZOP00000027249.1"/>
    <property type="gene ID" value="ENSAZOG00000017284.1"/>
</dbReference>
<feature type="region of interest" description="Disordered" evidence="1">
    <location>
        <begin position="30"/>
        <end position="52"/>
    </location>
</feature>
<evidence type="ECO:0000313" key="2">
    <source>
        <dbReference type="Ensembl" id="ENSAZOP00000027249.1"/>
    </source>
</evidence>
<evidence type="ECO:0000256" key="1">
    <source>
        <dbReference type="SAM" id="MobiDB-lite"/>
    </source>
</evidence>
<reference evidence="2" key="1">
    <citation type="submission" date="2025-08" db="UniProtKB">
        <authorList>
            <consortium name="Ensembl"/>
        </authorList>
    </citation>
    <scope>IDENTIFICATION</scope>
</reference>
<keyword evidence="3" id="KW-1185">Reference proteome</keyword>
<accession>A0A8C0A003</accession>
<dbReference type="AlphaFoldDB" id="A0A8C0A003"/>
<sequence length="69" mass="6943">MAAVLELLLREEVAVGAVLRWLRQGPGHRPAEVTAAGAGAGAGTSTLSPGGHLRNDRTCLALARAAGSL</sequence>
<reference evidence="2" key="2">
    <citation type="submission" date="2025-09" db="UniProtKB">
        <authorList>
            <consortium name="Ensembl"/>
        </authorList>
    </citation>
    <scope>IDENTIFICATION</scope>
</reference>
<dbReference type="Proteomes" id="UP000694549">
    <property type="component" value="Unplaced"/>
</dbReference>
<name>A0A8C0A003_9AVES</name>
<proteinExistence type="predicted"/>